<keyword evidence="2" id="KW-1185">Reference proteome</keyword>
<name>A0AAD6RRY2_9ROSI</name>
<proteinExistence type="predicted"/>
<organism evidence="1 2">
    <name type="scientific">Populus alba x Populus x berolinensis</name>
    <dbReference type="NCBI Taxonomy" id="444605"/>
    <lineage>
        <taxon>Eukaryota</taxon>
        <taxon>Viridiplantae</taxon>
        <taxon>Streptophyta</taxon>
        <taxon>Embryophyta</taxon>
        <taxon>Tracheophyta</taxon>
        <taxon>Spermatophyta</taxon>
        <taxon>Magnoliopsida</taxon>
        <taxon>eudicotyledons</taxon>
        <taxon>Gunneridae</taxon>
        <taxon>Pentapetalae</taxon>
        <taxon>rosids</taxon>
        <taxon>fabids</taxon>
        <taxon>Malpighiales</taxon>
        <taxon>Salicaceae</taxon>
        <taxon>Saliceae</taxon>
        <taxon>Populus</taxon>
    </lineage>
</organism>
<dbReference type="EMBL" id="JAQIZT010000001">
    <property type="protein sequence ID" value="KAJ7014055.1"/>
    <property type="molecule type" value="Genomic_DNA"/>
</dbReference>
<dbReference type="PROSITE" id="PS51257">
    <property type="entry name" value="PROKAR_LIPOPROTEIN"/>
    <property type="match status" value="1"/>
</dbReference>
<reference evidence="1 2" key="1">
    <citation type="journal article" date="2023" name="Mol. Ecol. Resour.">
        <title>Chromosome-level genome assembly of a triploid poplar Populus alba 'Berolinensis'.</title>
        <authorList>
            <person name="Chen S."/>
            <person name="Yu Y."/>
            <person name="Wang X."/>
            <person name="Wang S."/>
            <person name="Zhang T."/>
            <person name="Zhou Y."/>
            <person name="He R."/>
            <person name="Meng N."/>
            <person name="Wang Y."/>
            <person name="Liu W."/>
            <person name="Liu Z."/>
            <person name="Liu J."/>
            <person name="Guo Q."/>
            <person name="Huang H."/>
            <person name="Sederoff R.R."/>
            <person name="Wang G."/>
            <person name="Qu G."/>
            <person name="Chen S."/>
        </authorList>
    </citation>
    <scope>NUCLEOTIDE SEQUENCE [LARGE SCALE GENOMIC DNA]</scope>
    <source>
        <strain evidence="1">SC-2020</strain>
    </source>
</reference>
<comment type="caution">
    <text evidence="1">The sequence shown here is derived from an EMBL/GenBank/DDBJ whole genome shotgun (WGS) entry which is preliminary data.</text>
</comment>
<evidence type="ECO:0000313" key="1">
    <source>
        <dbReference type="EMBL" id="KAJ7014055.1"/>
    </source>
</evidence>
<accession>A0AAD6RRY2</accession>
<gene>
    <name evidence="1" type="ORF">NC653_003626</name>
</gene>
<protein>
    <submittedName>
        <fullName evidence="1">Uncharacterized protein</fullName>
    </submittedName>
</protein>
<evidence type="ECO:0000313" key="2">
    <source>
        <dbReference type="Proteomes" id="UP001164929"/>
    </source>
</evidence>
<dbReference type="AlphaFoldDB" id="A0AAD6RRY2"/>
<sequence length="186" mass="20288">MVSKEFLIEKSEGNGEEVGTSVDSVAMVSVLSACSCISNKAVSEGVHGVAMKVGLDKVMGVENTLLDACIKCDEMSLPGKLKKLMQMGNQAAPLQIALTVDFFLFLLKRLLSEVSDQFPSIFLIGSTMTQLNSCLQLCWNNRSMPQLIVDIDVEFSGLVCWQLSNFSEVHVEEKLVGAVVTLKIEH</sequence>
<dbReference type="Proteomes" id="UP001164929">
    <property type="component" value="Chromosome 1"/>
</dbReference>